<evidence type="ECO:0000256" key="1">
    <source>
        <dbReference type="SAM" id="SignalP"/>
    </source>
</evidence>
<evidence type="ECO:0000313" key="2">
    <source>
        <dbReference type="EMBL" id="KAK6183575.1"/>
    </source>
</evidence>
<evidence type="ECO:0000313" key="3">
    <source>
        <dbReference type="Proteomes" id="UP001347796"/>
    </source>
</evidence>
<accession>A0AAN8JX52</accession>
<keyword evidence="1" id="KW-0732">Signal</keyword>
<feature type="signal peptide" evidence="1">
    <location>
        <begin position="1"/>
        <end position="20"/>
    </location>
</feature>
<protein>
    <submittedName>
        <fullName evidence="2">Uncharacterized protein</fullName>
    </submittedName>
</protein>
<gene>
    <name evidence="2" type="ORF">SNE40_011029</name>
</gene>
<dbReference type="AlphaFoldDB" id="A0AAN8JX52"/>
<comment type="caution">
    <text evidence="2">The sequence shown here is derived from an EMBL/GenBank/DDBJ whole genome shotgun (WGS) entry which is preliminary data.</text>
</comment>
<proteinExistence type="predicted"/>
<keyword evidence="3" id="KW-1185">Reference proteome</keyword>
<name>A0AAN8JX52_PATCE</name>
<dbReference type="Proteomes" id="UP001347796">
    <property type="component" value="Unassembled WGS sequence"/>
</dbReference>
<reference evidence="2 3" key="1">
    <citation type="submission" date="2024-01" db="EMBL/GenBank/DDBJ databases">
        <title>The genome of the rayed Mediterranean limpet Patella caerulea (Linnaeus, 1758).</title>
        <authorList>
            <person name="Anh-Thu Weber A."/>
            <person name="Halstead-Nussloch G."/>
        </authorList>
    </citation>
    <scope>NUCLEOTIDE SEQUENCE [LARGE SCALE GENOMIC DNA]</scope>
    <source>
        <strain evidence="2">AATW-2023a</strain>
        <tissue evidence="2">Whole specimen</tissue>
    </source>
</reference>
<organism evidence="2 3">
    <name type="scientific">Patella caerulea</name>
    <name type="common">Rayed Mediterranean limpet</name>
    <dbReference type="NCBI Taxonomy" id="87958"/>
    <lineage>
        <taxon>Eukaryota</taxon>
        <taxon>Metazoa</taxon>
        <taxon>Spiralia</taxon>
        <taxon>Lophotrochozoa</taxon>
        <taxon>Mollusca</taxon>
        <taxon>Gastropoda</taxon>
        <taxon>Patellogastropoda</taxon>
        <taxon>Patelloidea</taxon>
        <taxon>Patellidae</taxon>
        <taxon>Patella</taxon>
    </lineage>
</organism>
<dbReference type="EMBL" id="JAZGQO010000007">
    <property type="protein sequence ID" value="KAK6183575.1"/>
    <property type="molecule type" value="Genomic_DNA"/>
</dbReference>
<sequence length="86" mass="9694">MMRGWFALLLVAGWMTITTQQSTTASPETAATAQESSVSSIQQLNRQSIKLQSEIQQMSKLYNSLSRTLNEMTWGAVRDKRTQVLK</sequence>
<feature type="chain" id="PRO_5042820552" evidence="1">
    <location>
        <begin position="21"/>
        <end position="86"/>
    </location>
</feature>